<dbReference type="OrthoDB" id="3064585at2759"/>
<proteinExistence type="predicted"/>
<feature type="compositionally biased region" description="Acidic residues" evidence="1">
    <location>
        <begin position="347"/>
        <end position="361"/>
    </location>
</feature>
<name>A0A9P5PTL6_9AGAR</name>
<sequence>MSTTVRPPSFFVAKPPKIHLVSRIEIFHYPTEKRFLALYARDYPIGSGQRSGVLGLPTALVVDACRILTGMYKPSHSFCFIRKSDRCRVEGDVLRQGRYYLRIADHDMKWLEYRVYKNFHTWRPPSRAEVPSYWLTKSCPQSPIDGDKGLPPWSLLSTSATSTEMWSCMSNTAKRDDEYRCAVSRVSSHTAVEGAPVVPAGEQQWYMERDITEQLNLPGPSPPPLQDYQKIHDIRNFLTLDCHIRRLWDESIIVFYPIFRGEYSTFFVGAMDGHDAIYHHAKLHLADRTDPYLLYVRFAHTIFRYKDDFSGLLDALPELVCAPPTTTKDFGEGGDEEEGEGEHKGEDENEHEDEEDEDETSEGPFEMLFKEAEGCVKALTNINHADYV</sequence>
<feature type="region of interest" description="Disordered" evidence="1">
    <location>
        <begin position="324"/>
        <end position="367"/>
    </location>
</feature>
<evidence type="ECO:0008006" key="4">
    <source>
        <dbReference type="Google" id="ProtNLM"/>
    </source>
</evidence>
<accession>A0A9P5PTL6</accession>
<protein>
    <recommendedName>
        <fullName evidence="4">HNH nuclease domain-containing protein</fullName>
    </recommendedName>
</protein>
<evidence type="ECO:0000313" key="3">
    <source>
        <dbReference type="Proteomes" id="UP000772434"/>
    </source>
</evidence>
<evidence type="ECO:0000313" key="2">
    <source>
        <dbReference type="EMBL" id="KAF9068307.1"/>
    </source>
</evidence>
<organism evidence="2 3">
    <name type="scientific">Rhodocollybia butyracea</name>
    <dbReference type="NCBI Taxonomy" id="206335"/>
    <lineage>
        <taxon>Eukaryota</taxon>
        <taxon>Fungi</taxon>
        <taxon>Dikarya</taxon>
        <taxon>Basidiomycota</taxon>
        <taxon>Agaricomycotina</taxon>
        <taxon>Agaricomycetes</taxon>
        <taxon>Agaricomycetidae</taxon>
        <taxon>Agaricales</taxon>
        <taxon>Marasmiineae</taxon>
        <taxon>Omphalotaceae</taxon>
        <taxon>Rhodocollybia</taxon>
    </lineage>
</organism>
<dbReference type="Proteomes" id="UP000772434">
    <property type="component" value="Unassembled WGS sequence"/>
</dbReference>
<evidence type="ECO:0000256" key="1">
    <source>
        <dbReference type="SAM" id="MobiDB-lite"/>
    </source>
</evidence>
<gene>
    <name evidence="2" type="ORF">BDP27DRAFT_1422008</name>
</gene>
<dbReference type="EMBL" id="JADNRY010000062">
    <property type="protein sequence ID" value="KAF9068307.1"/>
    <property type="molecule type" value="Genomic_DNA"/>
</dbReference>
<dbReference type="AlphaFoldDB" id="A0A9P5PTL6"/>
<keyword evidence="3" id="KW-1185">Reference proteome</keyword>
<reference evidence="2" key="1">
    <citation type="submission" date="2020-11" db="EMBL/GenBank/DDBJ databases">
        <authorList>
            <consortium name="DOE Joint Genome Institute"/>
            <person name="Ahrendt S."/>
            <person name="Riley R."/>
            <person name="Andreopoulos W."/>
            <person name="Labutti K."/>
            <person name="Pangilinan J."/>
            <person name="Ruiz-Duenas F.J."/>
            <person name="Barrasa J.M."/>
            <person name="Sanchez-Garcia M."/>
            <person name="Camarero S."/>
            <person name="Miyauchi S."/>
            <person name="Serrano A."/>
            <person name="Linde D."/>
            <person name="Babiker R."/>
            <person name="Drula E."/>
            <person name="Ayuso-Fernandez I."/>
            <person name="Pacheco R."/>
            <person name="Padilla G."/>
            <person name="Ferreira P."/>
            <person name="Barriuso J."/>
            <person name="Kellner H."/>
            <person name="Castanera R."/>
            <person name="Alfaro M."/>
            <person name="Ramirez L."/>
            <person name="Pisabarro A.G."/>
            <person name="Kuo A."/>
            <person name="Tritt A."/>
            <person name="Lipzen A."/>
            <person name="He G."/>
            <person name="Yan M."/>
            <person name="Ng V."/>
            <person name="Cullen D."/>
            <person name="Martin F."/>
            <person name="Rosso M.-N."/>
            <person name="Henrissat B."/>
            <person name="Hibbett D."/>
            <person name="Martinez A.T."/>
            <person name="Grigoriev I.V."/>
        </authorList>
    </citation>
    <scope>NUCLEOTIDE SEQUENCE</scope>
    <source>
        <strain evidence="2">AH 40177</strain>
    </source>
</reference>
<comment type="caution">
    <text evidence="2">The sequence shown here is derived from an EMBL/GenBank/DDBJ whole genome shotgun (WGS) entry which is preliminary data.</text>
</comment>